<sequence>TRESDFICLRCRLALGLLQVIGSTQNALAQSLALIALVLAGSSLVTSHIWLWLGPSSDDYEWIARWMEASENPGRKNSITFWLSLIHPLISLVYSIILCILTVPLIAWTADKEDDAGTSSVVSTAFIAISLFGGFLQIGWTVKSVIFSATAAYGKSLRHRVAIMALPLIAHYFSLGLLSVCFQQLRFASPGPSIAVHQHSYTALHLHQRRHQEFIFFSAYQQWPDTLSQLRKYWRMTRTSSAFVVMLAIGLLQIEGAMPNVPAQGLAFVALVLAGSNLIASNIFLWLGPGADDYEWIGRWMKARFRLLHS</sequence>
<reference evidence="2 3" key="1">
    <citation type="journal article" date="2018" name="Evol. Lett.">
        <title>Horizontal gene cluster transfer increased hallucinogenic mushroom diversity.</title>
        <authorList>
            <person name="Reynolds H.T."/>
            <person name="Vijayakumar V."/>
            <person name="Gluck-Thaler E."/>
            <person name="Korotkin H.B."/>
            <person name="Matheny P.B."/>
            <person name="Slot J.C."/>
        </authorList>
    </citation>
    <scope>NUCLEOTIDE SEQUENCE [LARGE SCALE GENOMIC DNA]</scope>
    <source>
        <strain evidence="2 3">SRW20</strain>
    </source>
</reference>
<dbReference type="Proteomes" id="UP000284706">
    <property type="component" value="Unassembled WGS sequence"/>
</dbReference>
<name>A0A409W8S3_9AGAR</name>
<organism evidence="2 3">
    <name type="scientific">Gymnopilus dilepis</name>
    <dbReference type="NCBI Taxonomy" id="231916"/>
    <lineage>
        <taxon>Eukaryota</taxon>
        <taxon>Fungi</taxon>
        <taxon>Dikarya</taxon>
        <taxon>Basidiomycota</taxon>
        <taxon>Agaricomycotina</taxon>
        <taxon>Agaricomycetes</taxon>
        <taxon>Agaricomycetidae</taxon>
        <taxon>Agaricales</taxon>
        <taxon>Agaricineae</taxon>
        <taxon>Hymenogastraceae</taxon>
        <taxon>Gymnopilus</taxon>
    </lineage>
</organism>
<evidence type="ECO:0000313" key="3">
    <source>
        <dbReference type="Proteomes" id="UP000284706"/>
    </source>
</evidence>
<feature type="transmembrane region" description="Helical" evidence="1">
    <location>
        <begin position="120"/>
        <end position="142"/>
    </location>
</feature>
<evidence type="ECO:0000313" key="2">
    <source>
        <dbReference type="EMBL" id="PPQ74890.1"/>
    </source>
</evidence>
<dbReference type="InParanoid" id="A0A409W8S3"/>
<keyword evidence="3" id="KW-1185">Reference proteome</keyword>
<keyword evidence="1" id="KW-1133">Transmembrane helix</keyword>
<accession>A0A409W8S3</accession>
<dbReference type="AlphaFoldDB" id="A0A409W8S3"/>
<feature type="transmembrane region" description="Helical" evidence="1">
    <location>
        <begin position="32"/>
        <end position="53"/>
    </location>
</feature>
<dbReference type="EMBL" id="NHYE01005305">
    <property type="protein sequence ID" value="PPQ74890.1"/>
    <property type="molecule type" value="Genomic_DNA"/>
</dbReference>
<proteinExistence type="predicted"/>
<feature type="transmembrane region" description="Helical" evidence="1">
    <location>
        <begin position="162"/>
        <end position="182"/>
    </location>
</feature>
<comment type="caution">
    <text evidence="2">The sequence shown here is derived from an EMBL/GenBank/DDBJ whole genome shotgun (WGS) entry which is preliminary data.</text>
</comment>
<feature type="non-terminal residue" evidence="2">
    <location>
        <position position="1"/>
    </location>
</feature>
<keyword evidence="1" id="KW-0472">Membrane</keyword>
<gene>
    <name evidence="2" type="ORF">CVT26_011451</name>
</gene>
<evidence type="ECO:0000256" key="1">
    <source>
        <dbReference type="SAM" id="Phobius"/>
    </source>
</evidence>
<feature type="transmembrane region" description="Helical" evidence="1">
    <location>
        <begin position="85"/>
        <end position="108"/>
    </location>
</feature>
<feature type="transmembrane region" description="Helical" evidence="1">
    <location>
        <begin position="266"/>
        <end position="287"/>
    </location>
</feature>
<keyword evidence="1" id="KW-0812">Transmembrane</keyword>
<feature type="transmembrane region" description="Helical" evidence="1">
    <location>
        <begin position="236"/>
        <end position="254"/>
    </location>
</feature>
<protein>
    <submittedName>
        <fullName evidence="2">Uncharacterized protein</fullName>
    </submittedName>
</protein>